<proteinExistence type="predicted"/>
<dbReference type="KEGG" id="ftj:FTUN_5499"/>
<reference evidence="3" key="1">
    <citation type="submission" date="2020-05" db="EMBL/GenBank/DDBJ databases">
        <title>Frigoriglobus tundricola gen. nov., sp. nov., a psychrotolerant cellulolytic planctomycete of the family Gemmataceae with two divergent copies of 16S rRNA gene.</title>
        <authorList>
            <person name="Kulichevskaya I.S."/>
            <person name="Ivanova A.A."/>
            <person name="Naumoff D.G."/>
            <person name="Beletsky A.V."/>
            <person name="Rijpstra W.I.C."/>
            <person name="Sinninghe Damste J.S."/>
            <person name="Mardanov A.V."/>
            <person name="Ravin N.V."/>
            <person name="Dedysh S.N."/>
        </authorList>
    </citation>
    <scope>NUCLEOTIDE SEQUENCE [LARGE SCALE GENOMIC DNA]</scope>
    <source>
        <strain evidence="3">PL17</strain>
    </source>
</reference>
<keyword evidence="3" id="KW-1185">Reference proteome</keyword>
<dbReference type="AlphaFoldDB" id="A0A6M5YVE8"/>
<feature type="region of interest" description="Disordered" evidence="1">
    <location>
        <begin position="906"/>
        <end position="929"/>
    </location>
</feature>
<organism evidence="2 3">
    <name type="scientific">Frigoriglobus tundricola</name>
    <dbReference type="NCBI Taxonomy" id="2774151"/>
    <lineage>
        <taxon>Bacteria</taxon>
        <taxon>Pseudomonadati</taxon>
        <taxon>Planctomycetota</taxon>
        <taxon>Planctomycetia</taxon>
        <taxon>Gemmatales</taxon>
        <taxon>Gemmataceae</taxon>
        <taxon>Frigoriglobus</taxon>
    </lineage>
</organism>
<gene>
    <name evidence="2" type="ORF">FTUN_5499</name>
</gene>
<protein>
    <submittedName>
        <fullName evidence="2">Uncharacterized protein</fullName>
    </submittedName>
</protein>
<evidence type="ECO:0000256" key="1">
    <source>
        <dbReference type="SAM" id="MobiDB-lite"/>
    </source>
</evidence>
<accession>A0A6M5YVE8</accession>
<evidence type="ECO:0000313" key="2">
    <source>
        <dbReference type="EMBL" id="QJW97919.1"/>
    </source>
</evidence>
<dbReference type="RefSeq" id="WP_171473202.1">
    <property type="nucleotide sequence ID" value="NZ_CP053452.2"/>
</dbReference>
<dbReference type="Proteomes" id="UP000503447">
    <property type="component" value="Chromosome"/>
</dbReference>
<sequence length="929" mass="102638">MAYNPFNIFRRNQKALFAVLTVFIMVMFTLQSGVAGGDFFETFSRWLGAKAGSKEAVCTIDGHKVTIGELDGGPRSLQFRRVMANRFMFYAARQTVNELLQHANSQRSSLSDAGRRMADAAQRAFQAMFQLGSPEFQRFVQSHPLGQQLAQEQVQSMVLGQQMVDSAIDSPNFKEADKDVARAYRTAFALRRYLQDGQGEQYFVNAPNRTRRDLVDFKLWEKKADQLGIHYTRTDVKKLIQTDFFNFFKSDVEVRKQLQNTPGFTMENCLDALAAEFRVRTAQTAVLGQPGRYHSAAASVIPFEMYEYYSDQTSPATYELISVPALGFVDKVNKEPTDAEVNELFKKYENAEPNPRSETPGFKEPRKIAVAWLGARGDEPYYKALATEQLKIGEVMAKASGALTVPLPGGVATWTAGAVAPLGLKEPAVDAAYAKYADEFRSEMQFKYGFSSVTTRDLLPSSTVKAGAIAAMVGGFVGQPLAGVAGSIGAPIAYEIRDRAKVGLPLVIGAIPGPGLLSTSLAGLAAARISEPKPLSIGAMRPELMKLAIDNRAKVLAFGEKGGRDPGPDGTREKGDFARFSEELAKLTEGGKPKDPAAVDKYIKDFIATRGIPMSGASTAARDEWTLEDDPGLLPLVLAQKESLERSKGAHGLGGDYIPFGRSFFWTSDFDRTTFRPVRGPATSGNYQPQPYPPNDPSSREGQLHFLVWRTEDIQPKKTNLITARVAVVAAWKRLQARELALARANAIADAIRTSPSSDPLLFEPVLNQQLFDLKLAIRNPKADERARKFTMRNVAPLTPSLLGQLQPFSLSESNDIPYPTLEMATALVDNRDKPAKTVLVLPDAPKDTFYVATLMSREPKRPSDFTTDVYGQRGSARPIVEMYREETVKKYRESVLTLMKKEFKYEETEEQKKKLDDNTKSGGRGSDD</sequence>
<dbReference type="InterPro" id="IPR027304">
    <property type="entry name" value="Trigger_fact/SurA_dom_sf"/>
</dbReference>
<feature type="region of interest" description="Disordered" evidence="1">
    <location>
        <begin position="679"/>
        <end position="699"/>
    </location>
</feature>
<dbReference type="EMBL" id="CP053452">
    <property type="protein sequence ID" value="QJW97919.1"/>
    <property type="molecule type" value="Genomic_DNA"/>
</dbReference>
<dbReference type="SUPFAM" id="SSF109998">
    <property type="entry name" value="Triger factor/SurA peptide-binding domain-like"/>
    <property type="match status" value="1"/>
</dbReference>
<evidence type="ECO:0000313" key="3">
    <source>
        <dbReference type="Proteomes" id="UP000503447"/>
    </source>
</evidence>
<name>A0A6M5YVE8_9BACT</name>